<keyword evidence="4" id="KW-1185">Reference proteome</keyword>
<proteinExistence type="predicted"/>
<gene>
    <name evidence="3" type="ORF">PVAND_001432</name>
</gene>
<feature type="coiled-coil region" evidence="1">
    <location>
        <begin position="187"/>
        <end position="214"/>
    </location>
</feature>
<keyword evidence="1" id="KW-0175">Coiled coil</keyword>
<evidence type="ECO:0000256" key="2">
    <source>
        <dbReference type="SAM" id="SignalP"/>
    </source>
</evidence>
<protein>
    <submittedName>
        <fullName evidence="3">Uncharacterized protein</fullName>
    </submittedName>
</protein>
<sequence>MKNFKRFAVLILSLSVVTICTAITQNQILQLLELNSMFDVLHKNYDNQINLKWFTQKHNMKVINAQFLSRYGFSVQEVKDKEAEVLEAIEARGVEINNPNSECLNTTRSALANAIEYANMNFAGTVGEILYYFDEISSEFFYPVVEVLHMQSNEIQWEVLHALQHVNPVSDMDRLIQRLRDDYYVIVWLYENAIENMNVEIQRVQQNYNRVRSSIFPTFRNVAAYFNFNANMLIDTLPGCTA</sequence>
<dbReference type="EMBL" id="JADBJN010000003">
    <property type="protein sequence ID" value="KAG5671223.1"/>
    <property type="molecule type" value="Genomic_DNA"/>
</dbReference>
<dbReference type="AlphaFoldDB" id="A0A9J6BNF7"/>
<evidence type="ECO:0000313" key="3">
    <source>
        <dbReference type="EMBL" id="KAG5671223.1"/>
    </source>
</evidence>
<feature type="signal peptide" evidence="2">
    <location>
        <begin position="1"/>
        <end position="22"/>
    </location>
</feature>
<keyword evidence="2" id="KW-0732">Signal</keyword>
<dbReference type="Proteomes" id="UP001107558">
    <property type="component" value="Chromosome 3"/>
</dbReference>
<accession>A0A9J6BNF7</accession>
<dbReference type="OrthoDB" id="7723585at2759"/>
<feature type="chain" id="PRO_5039903620" evidence="2">
    <location>
        <begin position="23"/>
        <end position="242"/>
    </location>
</feature>
<organism evidence="3 4">
    <name type="scientific">Polypedilum vanderplanki</name>
    <name type="common">Sleeping chironomid midge</name>
    <dbReference type="NCBI Taxonomy" id="319348"/>
    <lineage>
        <taxon>Eukaryota</taxon>
        <taxon>Metazoa</taxon>
        <taxon>Ecdysozoa</taxon>
        <taxon>Arthropoda</taxon>
        <taxon>Hexapoda</taxon>
        <taxon>Insecta</taxon>
        <taxon>Pterygota</taxon>
        <taxon>Neoptera</taxon>
        <taxon>Endopterygota</taxon>
        <taxon>Diptera</taxon>
        <taxon>Nematocera</taxon>
        <taxon>Chironomoidea</taxon>
        <taxon>Chironomidae</taxon>
        <taxon>Chironominae</taxon>
        <taxon>Polypedilum</taxon>
        <taxon>Polypedilum</taxon>
    </lineage>
</organism>
<comment type="caution">
    <text evidence="3">The sequence shown here is derived from an EMBL/GenBank/DDBJ whole genome shotgun (WGS) entry which is preliminary data.</text>
</comment>
<evidence type="ECO:0000313" key="4">
    <source>
        <dbReference type="Proteomes" id="UP001107558"/>
    </source>
</evidence>
<name>A0A9J6BNF7_POLVA</name>
<evidence type="ECO:0000256" key="1">
    <source>
        <dbReference type="SAM" id="Coils"/>
    </source>
</evidence>
<reference evidence="3" key="1">
    <citation type="submission" date="2021-03" db="EMBL/GenBank/DDBJ databases">
        <title>Chromosome level genome of the anhydrobiotic midge Polypedilum vanderplanki.</title>
        <authorList>
            <person name="Yoshida Y."/>
            <person name="Kikawada T."/>
            <person name="Gusev O."/>
        </authorList>
    </citation>
    <scope>NUCLEOTIDE SEQUENCE</scope>
    <source>
        <strain evidence="3">NIAS01</strain>
        <tissue evidence="3">Whole body or cell culture</tissue>
    </source>
</reference>